<keyword evidence="4" id="KW-1185">Reference proteome</keyword>
<keyword evidence="1" id="KW-0472">Membrane</keyword>
<reference evidence="3" key="1">
    <citation type="submission" date="2019-11" db="EMBL/GenBank/DDBJ databases">
        <title>Description of Pedobacter sp. LMG 31464T.</title>
        <authorList>
            <person name="Carlier A."/>
            <person name="Qi S."/>
            <person name="Vandamme P."/>
        </authorList>
    </citation>
    <scope>NUCLEOTIDE SEQUENCE</scope>
    <source>
        <strain evidence="3">LMG 31464</strain>
    </source>
</reference>
<feature type="transmembrane region" description="Helical" evidence="1">
    <location>
        <begin position="350"/>
        <end position="371"/>
    </location>
</feature>
<dbReference type="Proteomes" id="UP000601055">
    <property type="component" value="Unassembled WGS sequence"/>
</dbReference>
<organism evidence="3 4">
    <name type="scientific">Pedobacter planticolens</name>
    <dbReference type="NCBI Taxonomy" id="2679964"/>
    <lineage>
        <taxon>Bacteria</taxon>
        <taxon>Pseudomonadati</taxon>
        <taxon>Bacteroidota</taxon>
        <taxon>Sphingobacteriia</taxon>
        <taxon>Sphingobacteriales</taxon>
        <taxon>Sphingobacteriaceae</taxon>
        <taxon>Pedobacter</taxon>
    </lineage>
</organism>
<gene>
    <name evidence="3" type="ORF">GM921_03910</name>
</gene>
<sequence>MFKYLFKRDTLFATLAVFLVMGMFAFLPINTHFLDPIHLALSDFDYNDLAYSKMDKNKDTPTDTNIVIVNIGYGNRQDIAAMIGKVAAQQPKAIGVDVLFNEKKDPVGDSLLLKLFSTNAKLVTAFNYTATNNKGYFYTQSINKGYANFVGEEEGVIRHFTPHLEEENLSAFAAQVVKQADPESYQALIKRNKLTETINYTRKADKYVVINGMDLINGKADSSLFANKIVLVGYVASTINDVEDKHFTPMNEKYTGKSLPDMNGIFIHANIISMIQSHQYIHHLPAWLMWAIAFLLCWLHMALFIKDYLENHIWFHLIAKIAQIISAVFFVYLGLLSFHQFNTQMNMTATLAAIILAVDVLYFYEAFAIWLHKKKGFKTIFTHGKHN</sequence>
<dbReference type="InterPro" id="IPR007890">
    <property type="entry name" value="CHASE2"/>
</dbReference>
<dbReference type="Pfam" id="PF05226">
    <property type="entry name" value="CHASE2"/>
    <property type="match status" value="1"/>
</dbReference>
<name>A0A923IU86_9SPHI</name>
<feature type="domain" description="CHASE2" evidence="2">
    <location>
        <begin position="39"/>
        <end position="304"/>
    </location>
</feature>
<evidence type="ECO:0000256" key="1">
    <source>
        <dbReference type="SAM" id="Phobius"/>
    </source>
</evidence>
<keyword evidence="1" id="KW-1133">Transmembrane helix</keyword>
<dbReference type="AlphaFoldDB" id="A0A923IU86"/>
<accession>A0A923IU86</accession>
<keyword evidence="1" id="KW-0812">Transmembrane</keyword>
<feature type="transmembrane region" description="Helical" evidence="1">
    <location>
        <begin position="12"/>
        <end position="29"/>
    </location>
</feature>
<proteinExistence type="predicted"/>
<dbReference type="SMART" id="SM01080">
    <property type="entry name" value="CHASE2"/>
    <property type="match status" value="1"/>
</dbReference>
<dbReference type="RefSeq" id="WP_182921301.1">
    <property type="nucleotide sequence ID" value="NZ_WNXD01000001.1"/>
</dbReference>
<feature type="transmembrane region" description="Helical" evidence="1">
    <location>
        <begin position="284"/>
        <end position="305"/>
    </location>
</feature>
<protein>
    <submittedName>
        <fullName evidence="3">CHASE2 domain-containing protein</fullName>
    </submittedName>
</protein>
<comment type="caution">
    <text evidence="3">The sequence shown here is derived from an EMBL/GenBank/DDBJ whole genome shotgun (WGS) entry which is preliminary data.</text>
</comment>
<dbReference type="EMBL" id="WNXD01000001">
    <property type="protein sequence ID" value="MBB2144616.1"/>
    <property type="molecule type" value="Genomic_DNA"/>
</dbReference>
<evidence type="ECO:0000313" key="3">
    <source>
        <dbReference type="EMBL" id="MBB2144616.1"/>
    </source>
</evidence>
<evidence type="ECO:0000313" key="4">
    <source>
        <dbReference type="Proteomes" id="UP000601055"/>
    </source>
</evidence>
<evidence type="ECO:0000259" key="2">
    <source>
        <dbReference type="SMART" id="SM01080"/>
    </source>
</evidence>
<feature type="transmembrane region" description="Helical" evidence="1">
    <location>
        <begin position="317"/>
        <end position="338"/>
    </location>
</feature>